<comment type="caution">
    <text evidence="2">The sequence shown here is derived from an EMBL/GenBank/DDBJ whole genome shotgun (WGS) entry which is preliminary data.</text>
</comment>
<evidence type="ECO:0000313" key="5">
    <source>
        <dbReference type="Proteomes" id="UP000321947"/>
    </source>
</evidence>
<gene>
    <name evidence="3" type="ORF">E5676_scaffold104G00110</name>
    <name evidence="2" type="ORF">E6C27_scaffold24G005270</name>
</gene>
<dbReference type="EMBL" id="SSTE01008830">
    <property type="protein sequence ID" value="KAA0054702.1"/>
    <property type="molecule type" value="Genomic_DNA"/>
</dbReference>
<dbReference type="AlphaFoldDB" id="A0A5A7UFY4"/>
<dbReference type="InterPro" id="IPR036397">
    <property type="entry name" value="RNaseH_sf"/>
</dbReference>
<dbReference type="Gene3D" id="3.30.420.10">
    <property type="entry name" value="Ribonuclease H-like superfamily/Ribonuclease H"/>
    <property type="match status" value="1"/>
</dbReference>
<dbReference type="STRING" id="1194695.A0A5A7UFY4"/>
<dbReference type="PANTHER" id="PTHR48475:SF1">
    <property type="entry name" value="RNASE H TYPE-1 DOMAIN-CONTAINING PROTEIN"/>
    <property type="match status" value="1"/>
</dbReference>
<dbReference type="OrthoDB" id="1166700at2759"/>
<reference evidence="4 5" key="1">
    <citation type="submission" date="2019-08" db="EMBL/GenBank/DDBJ databases">
        <title>Draft genome sequences of two oriental melons (Cucumis melo L. var makuwa).</title>
        <authorList>
            <person name="Kwon S.-Y."/>
        </authorList>
    </citation>
    <scope>NUCLEOTIDE SEQUENCE [LARGE SCALE GENOMIC DNA]</scope>
    <source>
        <strain evidence="5">cv. Chang Bougi</strain>
        <strain evidence="4">cv. SW 3</strain>
        <tissue evidence="2">Leaf</tissue>
    </source>
</reference>
<sequence length="182" mass="20756">MILDTIELDIDEIAQTNHVGVKMTSNVPPSTLLYDQRESLHGSSSSKGEPCKTIKGQVLANHPIRSDWKLYEDLLDDEVLFTKVMEPWFMYFDGATRRSGLGAGIILISPEKHMLPYIFALAKLCLNNVAEYQALIIDLQMTLEIRVSFIEIYGDSKLIINQLSLQYDVKHEDLKPYFAYAR</sequence>
<dbReference type="GO" id="GO:0004523">
    <property type="term" value="F:RNA-DNA hybrid ribonuclease activity"/>
    <property type="evidence" value="ECO:0007669"/>
    <property type="project" value="InterPro"/>
</dbReference>
<evidence type="ECO:0000259" key="1">
    <source>
        <dbReference type="PROSITE" id="PS50879"/>
    </source>
</evidence>
<dbReference type="SUPFAM" id="SSF53098">
    <property type="entry name" value="Ribonuclease H-like"/>
    <property type="match status" value="1"/>
</dbReference>
<dbReference type="PROSITE" id="PS50879">
    <property type="entry name" value="RNASE_H_1"/>
    <property type="match status" value="1"/>
</dbReference>
<evidence type="ECO:0000313" key="3">
    <source>
        <dbReference type="EMBL" id="TYJ95599.1"/>
    </source>
</evidence>
<dbReference type="GO" id="GO:0003676">
    <property type="term" value="F:nucleic acid binding"/>
    <property type="evidence" value="ECO:0007669"/>
    <property type="project" value="InterPro"/>
</dbReference>
<feature type="domain" description="RNase H type-1" evidence="1">
    <location>
        <begin position="84"/>
        <end position="182"/>
    </location>
</feature>
<dbReference type="InterPro" id="IPR012337">
    <property type="entry name" value="RNaseH-like_sf"/>
</dbReference>
<dbReference type="EMBL" id="SSTD01020124">
    <property type="protein sequence ID" value="TYJ95599.1"/>
    <property type="molecule type" value="Genomic_DNA"/>
</dbReference>
<dbReference type="Pfam" id="PF13456">
    <property type="entry name" value="RVT_3"/>
    <property type="match status" value="1"/>
</dbReference>
<organism evidence="2 4">
    <name type="scientific">Cucumis melo var. makuwa</name>
    <name type="common">Oriental melon</name>
    <dbReference type="NCBI Taxonomy" id="1194695"/>
    <lineage>
        <taxon>Eukaryota</taxon>
        <taxon>Viridiplantae</taxon>
        <taxon>Streptophyta</taxon>
        <taxon>Embryophyta</taxon>
        <taxon>Tracheophyta</taxon>
        <taxon>Spermatophyta</taxon>
        <taxon>Magnoliopsida</taxon>
        <taxon>eudicotyledons</taxon>
        <taxon>Gunneridae</taxon>
        <taxon>Pentapetalae</taxon>
        <taxon>rosids</taxon>
        <taxon>fabids</taxon>
        <taxon>Cucurbitales</taxon>
        <taxon>Cucurbitaceae</taxon>
        <taxon>Benincaseae</taxon>
        <taxon>Cucumis</taxon>
    </lineage>
</organism>
<dbReference type="Proteomes" id="UP000321393">
    <property type="component" value="Unassembled WGS sequence"/>
</dbReference>
<dbReference type="Proteomes" id="UP000321947">
    <property type="component" value="Unassembled WGS sequence"/>
</dbReference>
<proteinExistence type="predicted"/>
<evidence type="ECO:0000313" key="2">
    <source>
        <dbReference type="EMBL" id="KAA0054702.1"/>
    </source>
</evidence>
<protein>
    <recommendedName>
        <fullName evidence="1">RNase H type-1 domain-containing protein</fullName>
    </recommendedName>
</protein>
<dbReference type="CDD" id="cd09279">
    <property type="entry name" value="RNase_HI_like"/>
    <property type="match status" value="1"/>
</dbReference>
<dbReference type="InterPro" id="IPR002156">
    <property type="entry name" value="RNaseH_domain"/>
</dbReference>
<dbReference type="PANTHER" id="PTHR48475">
    <property type="entry name" value="RIBONUCLEASE H"/>
    <property type="match status" value="1"/>
</dbReference>
<accession>A0A5A7UFY4</accession>
<evidence type="ECO:0000313" key="4">
    <source>
        <dbReference type="Proteomes" id="UP000321393"/>
    </source>
</evidence>
<name>A0A5A7UFY4_CUCMM</name>